<dbReference type="InterPro" id="IPR013805">
    <property type="entry name" value="GrpE_CC"/>
</dbReference>
<dbReference type="AlphaFoldDB" id="A0A7U8CAL9"/>
<dbReference type="GO" id="GO:0051082">
    <property type="term" value="F:unfolded protein binding"/>
    <property type="evidence" value="ECO:0007669"/>
    <property type="project" value="TreeGrafter"/>
</dbReference>
<dbReference type="PANTHER" id="PTHR21237:SF23">
    <property type="entry name" value="GRPE PROTEIN HOMOLOG, MITOCHONDRIAL"/>
    <property type="match status" value="1"/>
</dbReference>
<dbReference type="GO" id="GO:0051087">
    <property type="term" value="F:protein-folding chaperone binding"/>
    <property type="evidence" value="ECO:0007669"/>
    <property type="project" value="InterPro"/>
</dbReference>
<dbReference type="InterPro" id="IPR000740">
    <property type="entry name" value="GrpE"/>
</dbReference>
<organism evidence="14 15">
    <name type="scientific">Neptuniibacter caesariensis</name>
    <dbReference type="NCBI Taxonomy" id="207954"/>
    <lineage>
        <taxon>Bacteria</taxon>
        <taxon>Pseudomonadati</taxon>
        <taxon>Pseudomonadota</taxon>
        <taxon>Gammaproteobacteria</taxon>
        <taxon>Oceanospirillales</taxon>
        <taxon>Oceanospirillaceae</taxon>
        <taxon>Neptuniibacter</taxon>
    </lineage>
</organism>
<dbReference type="GO" id="GO:0006457">
    <property type="term" value="P:protein folding"/>
    <property type="evidence" value="ECO:0007669"/>
    <property type="project" value="InterPro"/>
</dbReference>
<evidence type="ECO:0000256" key="10">
    <source>
        <dbReference type="HAMAP-Rule" id="MF_01151"/>
    </source>
</evidence>
<dbReference type="NCBIfam" id="NF010738">
    <property type="entry name" value="PRK14140.1"/>
    <property type="match status" value="1"/>
</dbReference>
<feature type="region of interest" description="Disordered" evidence="13">
    <location>
        <begin position="1"/>
        <end position="49"/>
    </location>
</feature>
<dbReference type="CDD" id="cd00446">
    <property type="entry name" value="GrpE"/>
    <property type="match status" value="1"/>
</dbReference>
<evidence type="ECO:0000256" key="3">
    <source>
        <dbReference type="ARBA" id="ARBA00011738"/>
    </source>
</evidence>
<dbReference type="PRINTS" id="PR00773">
    <property type="entry name" value="GRPEPROTEIN"/>
</dbReference>
<evidence type="ECO:0000313" key="15">
    <source>
        <dbReference type="Proteomes" id="UP000002171"/>
    </source>
</evidence>
<dbReference type="NCBIfam" id="NF010748">
    <property type="entry name" value="PRK14150.1"/>
    <property type="match status" value="1"/>
</dbReference>
<evidence type="ECO:0000256" key="8">
    <source>
        <dbReference type="ARBA" id="ARBA00072274"/>
    </source>
</evidence>
<name>A0A7U8CAL9_NEPCE</name>
<dbReference type="OrthoDB" id="9789811at2"/>
<comment type="function">
    <text evidence="7 10 11">Participates actively in the response to hyperosmotic and heat shock by preventing the aggregation of stress-denatured proteins, in association with DnaK and GrpE. It is the nucleotide exchange factor for DnaK and may function as a thermosensor. Unfolded proteins bind initially to DnaJ; upon interaction with the DnaJ-bound protein, DnaK hydrolyzes its bound ATP, resulting in the formation of a stable complex. GrpE releases ADP from DnaK; ATP binding to DnaK triggers the release of the substrate protein, thus completing the reaction cycle. Several rounds of ATP-dependent interactions between DnaJ, DnaK and GrpE are required for fully efficient folding.</text>
</comment>
<gene>
    <name evidence="10" type="primary">grpE</name>
    <name evidence="14" type="ORF">MED92_07351</name>
</gene>
<keyword evidence="15" id="KW-1185">Reference proteome</keyword>
<dbReference type="SUPFAM" id="SSF58014">
    <property type="entry name" value="Coiled-coil domain of nucleotide exchange factor GrpE"/>
    <property type="match status" value="1"/>
</dbReference>
<evidence type="ECO:0000256" key="4">
    <source>
        <dbReference type="ARBA" id="ARBA00022490"/>
    </source>
</evidence>
<evidence type="ECO:0000313" key="14">
    <source>
        <dbReference type="EMBL" id="EAR62916.1"/>
    </source>
</evidence>
<sequence length="205" mass="22570">MANEELNPVDQQQDAEQTVNPTEEVVNENAEQAEEAVASEDAEAQADSVVDADKLAQDLEAATAEVANLKDQMLRIQAEAQNVRRRAEQDVEKAHKFGVEKFANEMLPIVDSLERAIEAFGDDESLKPMREGVEMTMNMFVSGLAKFEMKQVNPKGEMFDPALHQAMSMIPVPDTAANTVVDVMQKGYTLHGRLVRPAMVIVAKG</sequence>
<keyword evidence="6 10" id="KW-0143">Chaperone</keyword>
<comment type="similarity">
    <text evidence="2 10 12">Belongs to the GrpE family.</text>
</comment>
<dbReference type="GO" id="GO:0042803">
    <property type="term" value="F:protein homodimerization activity"/>
    <property type="evidence" value="ECO:0007669"/>
    <property type="project" value="InterPro"/>
</dbReference>
<accession>A0A7U8CAL9</accession>
<dbReference type="SUPFAM" id="SSF51064">
    <property type="entry name" value="Head domain of nucleotide exchange factor GrpE"/>
    <property type="match status" value="1"/>
</dbReference>
<dbReference type="RefSeq" id="WP_007021934.1">
    <property type="nucleotide sequence ID" value="NZ_CH724126.1"/>
</dbReference>
<proteinExistence type="inferred from homology"/>
<evidence type="ECO:0000256" key="5">
    <source>
        <dbReference type="ARBA" id="ARBA00023016"/>
    </source>
</evidence>
<dbReference type="NCBIfam" id="NF010737">
    <property type="entry name" value="PRK14139.1"/>
    <property type="match status" value="1"/>
</dbReference>
<dbReference type="PROSITE" id="PS01071">
    <property type="entry name" value="GRPE"/>
    <property type="match status" value="1"/>
</dbReference>
<dbReference type="InterPro" id="IPR009012">
    <property type="entry name" value="GrpE_head"/>
</dbReference>
<feature type="compositionally biased region" description="Polar residues" evidence="13">
    <location>
        <begin position="9"/>
        <end position="21"/>
    </location>
</feature>
<evidence type="ECO:0000256" key="9">
    <source>
        <dbReference type="ARBA" id="ARBA00076414"/>
    </source>
</evidence>
<evidence type="ECO:0000256" key="2">
    <source>
        <dbReference type="ARBA" id="ARBA00009054"/>
    </source>
</evidence>
<dbReference type="Proteomes" id="UP000002171">
    <property type="component" value="Unassembled WGS sequence"/>
</dbReference>
<comment type="subcellular location">
    <subcellularLocation>
        <location evidence="1 10">Cytoplasm</location>
    </subcellularLocation>
</comment>
<evidence type="ECO:0000256" key="6">
    <source>
        <dbReference type="ARBA" id="ARBA00023186"/>
    </source>
</evidence>
<protein>
    <recommendedName>
        <fullName evidence="8 10">Protein GrpE</fullName>
    </recommendedName>
    <alternativeName>
        <fullName evidence="9 10">HSP-70 cofactor</fullName>
    </alternativeName>
</protein>
<comment type="subunit">
    <text evidence="3 10">Homodimer.</text>
</comment>
<evidence type="ECO:0000256" key="1">
    <source>
        <dbReference type="ARBA" id="ARBA00004496"/>
    </source>
</evidence>
<reference evidence="14 15" key="1">
    <citation type="submission" date="2006-02" db="EMBL/GenBank/DDBJ databases">
        <authorList>
            <person name="Pinhassi J."/>
            <person name="Pedros-Alio C."/>
            <person name="Ferriera S."/>
            <person name="Johnson J."/>
            <person name="Kravitz S."/>
            <person name="Halpern A."/>
            <person name="Remington K."/>
            <person name="Beeson K."/>
            <person name="Tran B."/>
            <person name="Rogers Y.-H."/>
            <person name="Friedman R."/>
            <person name="Venter J.C."/>
        </authorList>
    </citation>
    <scope>NUCLEOTIDE SEQUENCE [LARGE SCALE GENOMIC DNA]</scope>
    <source>
        <strain evidence="14 15">MED92</strain>
    </source>
</reference>
<dbReference type="Pfam" id="PF01025">
    <property type="entry name" value="GrpE"/>
    <property type="match status" value="1"/>
</dbReference>
<dbReference type="Gene3D" id="2.30.22.10">
    <property type="entry name" value="Head domain of nucleotide exchange factor GrpE"/>
    <property type="match status" value="1"/>
</dbReference>
<dbReference type="EMBL" id="AAOW01000001">
    <property type="protein sequence ID" value="EAR62916.1"/>
    <property type="molecule type" value="Genomic_DNA"/>
</dbReference>
<evidence type="ECO:0000256" key="11">
    <source>
        <dbReference type="RuleBase" id="RU000639"/>
    </source>
</evidence>
<dbReference type="GO" id="GO:0005829">
    <property type="term" value="C:cytosol"/>
    <property type="evidence" value="ECO:0007669"/>
    <property type="project" value="TreeGrafter"/>
</dbReference>
<dbReference type="PANTHER" id="PTHR21237">
    <property type="entry name" value="GRPE PROTEIN"/>
    <property type="match status" value="1"/>
</dbReference>
<dbReference type="HAMAP" id="MF_01151">
    <property type="entry name" value="GrpE"/>
    <property type="match status" value="1"/>
</dbReference>
<comment type="caution">
    <text evidence="14">The sequence shown here is derived from an EMBL/GenBank/DDBJ whole genome shotgun (WGS) entry which is preliminary data.</text>
</comment>
<feature type="compositionally biased region" description="Acidic residues" evidence="13">
    <location>
        <begin position="31"/>
        <end position="44"/>
    </location>
</feature>
<evidence type="ECO:0000256" key="7">
    <source>
        <dbReference type="ARBA" id="ARBA00053401"/>
    </source>
</evidence>
<keyword evidence="4 10" id="KW-0963">Cytoplasm</keyword>
<dbReference type="Gene3D" id="3.90.20.20">
    <property type="match status" value="1"/>
</dbReference>
<evidence type="ECO:0000256" key="13">
    <source>
        <dbReference type="SAM" id="MobiDB-lite"/>
    </source>
</evidence>
<dbReference type="FunFam" id="2.30.22.10:FF:000001">
    <property type="entry name" value="Protein GrpE"/>
    <property type="match status" value="1"/>
</dbReference>
<keyword evidence="5 10" id="KW-0346">Stress response</keyword>
<evidence type="ECO:0000256" key="12">
    <source>
        <dbReference type="RuleBase" id="RU004478"/>
    </source>
</evidence>
<dbReference type="GO" id="GO:0000774">
    <property type="term" value="F:adenyl-nucleotide exchange factor activity"/>
    <property type="evidence" value="ECO:0007669"/>
    <property type="project" value="InterPro"/>
</dbReference>